<evidence type="ECO:0000256" key="1">
    <source>
        <dbReference type="SAM" id="Phobius"/>
    </source>
</evidence>
<dbReference type="EMBL" id="JBDIZK010000006">
    <property type="protein sequence ID" value="MEN3747786.1"/>
    <property type="molecule type" value="Genomic_DNA"/>
</dbReference>
<accession>A0ABV0BAP0</accession>
<keyword evidence="3" id="KW-1185">Reference proteome</keyword>
<reference evidence="2 3" key="1">
    <citation type="submission" date="2024-05" db="EMBL/GenBank/DDBJ databases">
        <title>Sphingomonas sp. HF-S3 16S ribosomal RNA gene Genome sequencing and assembly.</title>
        <authorList>
            <person name="Lee H."/>
        </authorList>
    </citation>
    <scope>NUCLEOTIDE SEQUENCE [LARGE SCALE GENOMIC DNA]</scope>
    <source>
        <strain evidence="2 3">HF-S3</strain>
    </source>
</reference>
<proteinExistence type="predicted"/>
<organism evidence="2 3">
    <name type="scientific">Sphingomonas rustica</name>
    <dbReference type="NCBI Taxonomy" id="3103142"/>
    <lineage>
        <taxon>Bacteria</taxon>
        <taxon>Pseudomonadati</taxon>
        <taxon>Pseudomonadota</taxon>
        <taxon>Alphaproteobacteria</taxon>
        <taxon>Sphingomonadales</taxon>
        <taxon>Sphingomonadaceae</taxon>
        <taxon>Sphingomonas</taxon>
    </lineage>
</organism>
<evidence type="ECO:0008006" key="4">
    <source>
        <dbReference type="Google" id="ProtNLM"/>
    </source>
</evidence>
<protein>
    <recommendedName>
        <fullName evidence="4">DUF998 domain-containing protein</fullName>
    </recommendedName>
</protein>
<feature type="transmembrane region" description="Helical" evidence="1">
    <location>
        <begin position="118"/>
        <end position="142"/>
    </location>
</feature>
<keyword evidence="1" id="KW-1133">Transmembrane helix</keyword>
<keyword evidence="1" id="KW-0472">Membrane</keyword>
<name>A0ABV0BAP0_9SPHN</name>
<feature type="transmembrane region" description="Helical" evidence="1">
    <location>
        <begin position="154"/>
        <end position="173"/>
    </location>
</feature>
<keyword evidence="1" id="KW-0812">Transmembrane</keyword>
<comment type="caution">
    <text evidence="2">The sequence shown here is derived from an EMBL/GenBank/DDBJ whole genome shotgun (WGS) entry which is preliminary data.</text>
</comment>
<evidence type="ECO:0000313" key="2">
    <source>
        <dbReference type="EMBL" id="MEN3747786.1"/>
    </source>
</evidence>
<evidence type="ECO:0000313" key="3">
    <source>
        <dbReference type="Proteomes" id="UP001427805"/>
    </source>
</evidence>
<sequence length="212" mass="22478">MSTDVPHLIMALAERCMPNARLEWGRAMRAEHEQAVLDGRSMSFAMGCLVTAMLEMPRHRAGRFAIAMHALPLGMIVPIAVFHLGCAVSGVRLILSSHDPYSANLAAGGVAGRAASEAYLAAAPALTVLLLLLGLAHLRIAWVMLDGQWRRAGVLWMLAAGLAAAIVAIITAIDSGMRGSAIQVAALAIELVAIPVLATWQRAISTDLMEVR</sequence>
<dbReference type="RefSeq" id="WP_346246795.1">
    <property type="nucleotide sequence ID" value="NZ_JBDIZK010000006.1"/>
</dbReference>
<feature type="transmembrane region" description="Helical" evidence="1">
    <location>
        <begin position="179"/>
        <end position="200"/>
    </location>
</feature>
<dbReference type="Proteomes" id="UP001427805">
    <property type="component" value="Unassembled WGS sequence"/>
</dbReference>
<gene>
    <name evidence="2" type="ORF">TPR58_11455</name>
</gene>
<feature type="transmembrane region" description="Helical" evidence="1">
    <location>
        <begin position="66"/>
        <end position="95"/>
    </location>
</feature>